<protein>
    <submittedName>
        <fullName evidence="4">Maltose O-acetyltransferase</fullName>
        <ecNumber evidence="4">2.3.1.79</ecNumber>
    </submittedName>
</protein>
<keyword evidence="5" id="KW-1185">Reference proteome</keyword>
<keyword evidence="4" id="KW-0012">Acyltransferase</keyword>
<dbReference type="Pfam" id="PF12464">
    <property type="entry name" value="Mac"/>
    <property type="match status" value="1"/>
</dbReference>
<dbReference type="RefSeq" id="WP_069365881.1">
    <property type="nucleotide sequence ID" value="NZ_CP012502.1"/>
</dbReference>
<dbReference type="InterPro" id="IPR024688">
    <property type="entry name" value="Mac_dom"/>
</dbReference>
<dbReference type="Gene3D" id="2.160.10.10">
    <property type="entry name" value="Hexapeptide repeat proteins"/>
    <property type="match status" value="1"/>
</dbReference>
<dbReference type="AlphaFoldDB" id="A0A1D7QY72"/>
<dbReference type="STRING" id="632773.BBEV_2619"/>
<dbReference type="EC" id="2.3.1.79" evidence="4"/>
<dbReference type="GO" id="GO:0008925">
    <property type="term" value="F:maltose O-acetyltransferase activity"/>
    <property type="evidence" value="ECO:0007669"/>
    <property type="project" value="UniProtKB-EC"/>
</dbReference>
<dbReference type="KEGG" id="bbev:BBEV_2619"/>
<organism evidence="4 5">
    <name type="scientific">Salisediminibacterium beveridgei</name>
    <dbReference type="NCBI Taxonomy" id="632773"/>
    <lineage>
        <taxon>Bacteria</taxon>
        <taxon>Bacillati</taxon>
        <taxon>Bacillota</taxon>
        <taxon>Bacilli</taxon>
        <taxon>Bacillales</taxon>
        <taxon>Bacillaceae</taxon>
        <taxon>Salisediminibacterium</taxon>
    </lineage>
</organism>
<name>A0A1D7QY72_9BACI</name>
<evidence type="ECO:0000256" key="1">
    <source>
        <dbReference type="ARBA" id="ARBA00007274"/>
    </source>
</evidence>
<dbReference type="FunFam" id="2.160.10.10:FF:000008">
    <property type="entry name" value="Maltose O-acetyltransferase"/>
    <property type="match status" value="1"/>
</dbReference>
<sequence>MLTEKEKMLAGEMYDSQDPQLVEERTRARRLIRAFNQSLETEGEKRTDILKELFKTTGEDLNIEPDFRCDYGSNIHIGENFYANFNCVILDVCDVRIGKNVMLGPAVQIYTATHPLGYIERNSGLENGKPVTIGDHVWLGGACVIMPGVTINDNAVVAAGAVVTKDVPANALVGGNPAKVLKLIDQ</sequence>
<gene>
    <name evidence="4" type="primary">maa</name>
    <name evidence="4" type="ORF">BBEV_2619</name>
</gene>
<accession>A0A1D7QY72</accession>
<dbReference type="PATRIC" id="fig|632773.3.peg.2754"/>
<dbReference type="InterPro" id="IPR051159">
    <property type="entry name" value="Hexapeptide_acetyltransf"/>
</dbReference>
<dbReference type="SMART" id="SM01266">
    <property type="entry name" value="Mac"/>
    <property type="match status" value="1"/>
</dbReference>
<evidence type="ECO:0000313" key="4">
    <source>
        <dbReference type="EMBL" id="AOM83957.1"/>
    </source>
</evidence>
<keyword evidence="2 4" id="KW-0808">Transferase</keyword>
<dbReference type="CDD" id="cd03357">
    <property type="entry name" value="LbH_MAT_GAT"/>
    <property type="match status" value="1"/>
</dbReference>
<dbReference type="EMBL" id="CP012502">
    <property type="protein sequence ID" value="AOM83957.1"/>
    <property type="molecule type" value="Genomic_DNA"/>
</dbReference>
<dbReference type="SUPFAM" id="SSF51161">
    <property type="entry name" value="Trimeric LpxA-like enzymes"/>
    <property type="match status" value="1"/>
</dbReference>
<dbReference type="InterPro" id="IPR001451">
    <property type="entry name" value="Hexapep"/>
</dbReference>
<reference evidence="4 5" key="1">
    <citation type="submission" date="2015-08" db="EMBL/GenBank/DDBJ databases">
        <title>The complete genome sequence of Bacillus beveridgei MLTeJB.</title>
        <authorList>
            <person name="Hanson T.E."/>
            <person name="Mesa C."/>
            <person name="Basesman S.M."/>
            <person name="Oremland R.S."/>
        </authorList>
    </citation>
    <scope>NUCLEOTIDE SEQUENCE [LARGE SCALE GENOMIC DNA]</scope>
    <source>
        <strain evidence="4 5">MLTeJB</strain>
    </source>
</reference>
<dbReference type="InterPro" id="IPR011004">
    <property type="entry name" value="Trimer_LpxA-like_sf"/>
</dbReference>
<evidence type="ECO:0000259" key="3">
    <source>
        <dbReference type="SMART" id="SM01266"/>
    </source>
</evidence>
<dbReference type="PANTHER" id="PTHR23416">
    <property type="entry name" value="SIALIC ACID SYNTHASE-RELATED"/>
    <property type="match status" value="1"/>
</dbReference>
<proteinExistence type="inferred from homology"/>
<dbReference type="GO" id="GO:0005829">
    <property type="term" value="C:cytosol"/>
    <property type="evidence" value="ECO:0007669"/>
    <property type="project" value="TreeGrafter"/>
</dbReference>
<evidence type="ECO:0000313" key="5">
    <source>
        <dbReference type="Proteomes" id="UP000094463"/>
    </source>
</evidence>
<dbReference type="PANTHER" id="PTHR23416:SF23">
    <property type="entry name" value="ACETYLTRANSFERASE C18B11.09C-RELATED"/>
    <property type="match status" value="1"/>
</dbReference>
<feature type="domain" description="Maltose/galactoside acetyltransferase" evidence="3">
    <location>
        <begin position="5"/>
        <end position="59"/>
    </location>
</feature>
<evidence type="ECO:0000256" key="2">
    <source>
        <dbReference type="ARBA" id="ARBA00022679"/>
    </source>
</evidence>
<dbReference type="Pfam" id="PF14602">
    <property type="entry name" value="Hexapep_2"/>
    <property type="match status" value="1"/>
</dbReference>
<comment type="similarity">
    <text evidence="1">Belongs to the transferase hexapeptide repeat family.</text>
</comment>
<dbReference type="OrthoDB" id="9812571at2"/>
<dbReference type="Proteomes" id="UP000094463">
    <property type="component" value="Chromosome"/>
</dbReference>